<feature type="transmembrane region" description="Helical" evidence="7">
    <location>
        <begin position="60"/>
        <end position="83"/>
    </location>
</feature>
<dbReference type="GO" id="GO:0005886">
    <property type="term" value="C:plasma membrane"/>
    <property type="evidence" value="ECO:0007669"/>
    <property type="project" value="UniProtKB-SubCell"/>
</dbReference>
<evidence type="ECO:0000256" key="6">
    <source>
        <dbReference type="ARBA" id="ARBA00023136"/>
    </source>
</evidence>
<keyword evidence="5 7" id="KW-1133">Transmembrane helix</keyword>
<accession>A0A5D3Y6Z6</accession>
<comment type="similarity">
    <text evidence="2">Belongs to the CPA3 antiporters (TC 2.A.63) subunit E family.</text>
</comment>
<comment type="caution">
    <text evidence="8">The sequence shown here is derived from an EMBL/GenBank/DDBJ whole genome shotgun (WGS) entry which is preliminary data.</text>
</comment>
<dbReference type="PANTHER" id="PTHR34584:SF1">
    <property type="entry name" value="NA(+)_H(+) ANTIPORTER SUBUNIT E1"/>
    <property type="match status" value="1"/>
</dbReference>
<protein>
    <submittedName>
        <fullName evidence="8">Multicomponent Na+:H+ antiporter subunit E</fullName>
    </submittedName>
</protein>
<evidence type="ECO:0000256" key="2">
    <source>
        <dbReference type="ARBA" id="ARBA00006228"/>
    </source>
</evidence>
<dbReference type="PANTHER" id="PTHR34584">
    <property type="entry name" value="NA(+)/H(+) ANTIPORTER SUBUNIT E1"/>
    <property type="match status" value="1"/>
</dbReference>
<evidence type="ECO:0000256" key="3">
    <source>
        <dbReference type="ARBA" id="ARBA00022475"/>
    </source>
</evidence>
<reference evidence="8 9" key="1">
    <citation type="submission" date="2019-07" db="EMBL/GenBank/DDBJ databases">
        <title>Active sludge and wastewater microbial communities from Klosterneuburg, Austria.</title>
        <authorList>
            <person name="Wagner M."/>
        </authorList>
    </citation>
    <scope>NUCLEOTIDE SEQUENCE [LARGE SCALE GENOMIC DNA]</scope>
    <source>
        <strain evidence="8 9">Nm2</strain>
    </source>
</reference>
<evidence type="ECO:0000256" key="1">
    <source>
        <dbReference type="ARBA" id="ARBA00004651"/>
    </source>
</evidence>
<keyword evidence="6 7" id="KW-0472">Membrane</keyword>
<proteinExistence type="inferred from homology"/>
<dbReference type="Pfam" id="PF01899">
    <property type="entry name" value="MNHE"/>
    <property type="match status" value="1"/>
</dbReference>
<feature type="transmembrane region" description="Helical" evidence="7">
    <location>
        <begin position="7"/>
        <end position="23"/>
    </location>
</feature>
<dbReference type="Proteomes" id="UP000324176">
    <property type="component" value="Unassembled WGS sequence"/>
</dbReference>
<dbReference type="AlphaFoldDB" id="A0A5D3Y6Z6"/>
<gene>
    <name evidence="8" type="ORF">BCL69_10964</name>
</gene>
<evidence type="ECO:0000256" key="4">
    <source>
        <dbReference type="ARBA" id="ARBA00022692"/>
    </source>
</evidence>
<sequence length="162" mass="18330">MILILRTTLWRSMFFIVVWWILIQGKTDSWFVGLISISLALVTSLILLPPNQFKFSFSGFALFLINFFGLSLKGGIAVAWMAIRLNPDLHPNIHIITLRLPEGVGRVILINTLNLMPGSLTVDLTSSSVYIHVLDERQSIETDVRGIEEKIAHMLRLELKNS</sequence>
<dbReference type="EMBL" id="VNHT01000096">
    <property type="protein sequence ID" value="TYP73009.1"/>
    <property type="molecule type" value="Genomic_DNA"/>
</dbReference>
<organism evidence="8 9">
    <name type="scientific">Nitrosomonas communis</name>
    <dbReference type="NCBI Taxonomy" id="44574"/>
    <lineage>
        <taxon>Bacteria</taxon>
        <taxon>Pseudomonadati</taxon>
        <taxon>Pseudomonadota</taxon>
        <taxon>Betaproteobacteria</taxon>
        <taxon>Nitrosomonadales</taxon>
        <taxon>Nitrosomonadaceae</taxon>
        <taxon>Nitrosomonas</taxon>
    </lineage>
</organism>
<evidence type="ECO:0000256" key="5">
    <source>
        <dbReference type="ARBA" id="ARBA00022989"/>
    </source>
</evidence>
<evidence type="ECO:0000313" key="9">
    <source>
        <dbReference type="Proteomes" id="UP000324176"/>
    </source>
</evidence>
<evidence type="ECO:0000256" key="7">
    <source>
        <dbReference type="SAM" id="Phobius"/>
    </source>
</evidence>
<keyword evidence="4 7" id="KW-0812">Transmembrane</keyword>
<name>A0A5D3Y6Z6_9PROT</name>
<feature type="transmembrane region" description="Helical" evidence="7">
    <location>
        <begin position="29"/>
        <end position="48"/>
    </location>
</feature>
<dbReference type="InterPro" id="IPR002758">
    <property type="entry name" value="Cation_antiport_E"/>
</dbReference>
<comment type="subcellular location">
    <subcellularLocation>
        <location evidence="1">Cell membrane</location>
        <topology evidence="1">Multi-pass membrane protein</topology>
    </subcellularLocation>
</comment>
<dbReference type="GO" id="GO:0008324">
    <property type="term" value="F:monoatomic cation transmembrane transporter activity"/>
    <property type="evidence" value="ECO:0007669"/>
    <property type="project" value="InterPro"/>
</dbReference>
<keyword evidence="3" id="KW-1003">Cell membrane</keyword>
<evidence type="ECO:0000313" key="8">
    <source>
        <dbReference type="EMBL" id="TYP73009.1"/>
    </source>
</evidence>